<feature type="compositionally biased region" description="Basic and acidic residues" evidence="8">
    <location>
        <begin position="1"/>
        <end position="24"/>
    </location>
</feature>
<dbReference type="Gene3D" id="3.30.470.160">
    <property type="entry name" value="Inositol polyphosphate kinase"/>
    <property type="match status" value="1"/>
</dbReference>
<comment type="similarity">
    <text evidence="1 7">Belongs to the inositol phosphokinase (IPK) family.</text>
</comment>
<organism evidence="9">
    <name type="scientific">Iconisemion striatum</name>
    <dbReference type="NCBI Taxonomy" id="60296"/>
    <lineage>
        <taxon>Eukaryota</taxon>
        <taxon>Metazoa</taxon>
        <taxon>Chordata</taxon>
        <taxon>Craniata</taxon>
        <taxon>Vertebrata</taxon>
        <taxon>Euteleostomi</taxon>
        <taxon>Actinopterygii</taxon>
        <taxon>Neopterygii</taxon>
        <taxon>Teleostei</taxon>
        <taxon>Neoteleostei</taxon>
        <taxon>Acanthomorphata</taxon>
        <taxon>Ovalentaria</taxon>
        <taxon>Atherinomorphae</taxon>
        <taxon>Cyprinodontiformes</taxon>
        <taxon>Nothobranchiidae</taxon>
        <taxon>Iconisemion</taxon>
    </lineage>
</organism>
<dbReference type="GO" id="GO:0005737">
    <property type="term" value="C:cytoplasm"/>
    <property type="evidence" value="ECO:0007669"/>
    <property type="project" value="TreeGrafter"/>
</dbReference>
<evidence type="ECO:0000256" key="5">
    <source>
        <dbReference type="ARBA" id="ARBA00022840"/>
    </source>
</evidence>
<dbReference type="InterPro" id="IPR038286">
    <property type="entry name" value="IPK_sf"/>
</dbReference>
<evidence type="ECO:0000256" key="3">
    <source>
        <dbReference type="ARBA" id="ARBA00022741"/>
    </source>
</evidence>
<comment type="catalytic activity">
    <reaction evidence="6">
        <text>1D-myo-inositol 1,4,5-trisphosphate + ATP = 1D-myo-inositol 1,3,4,5-tetrakisphosphate + ADP + H(+)</text>
        <dbReference type="Rhea" id="RHEA:11020"/>
        <dbReference type="ChEBI" id="CHEBI:15378"/>
        <dbReference type="ChEBI" id="CHEBI:30616"/>
        <dbReference type="ChEBI" id="CHEBI:57895"/>
        <dbReference type="ChEBI" id="CHEBI:203600"/>
        <dbReference type="ChEBI" id="CHEBI:456216"/>
        <dbReference type="EC" id="2.7.1.127"/>
    </reaction>
    <physiologicalReaction direction="left-to-right" evidence="6">
        <dbReference type="Rhea" id="RHEA:11021"/>
    </physiologicalReaction>
</comment>
<dbReference type="FunFam" id="3.30.470.160:FF:000001">
    <property type="entry name" value="Kinase"/>
    <property type="match status" value="1"/>
</dbReference>
<dbReference type="Pfam" id="PF03770">
    <property type="entry name" value="IPK"/>
    <property type="match status" value="1"/>
</dbReference>
<dbReference type="SUPFAM" id="SSF56104">
    <property type="entry name" value="SAICAR synthase-like"/>
    <property type="match status" value="1"/>
</dbReference>
<dbReference type="InterPro" id="IPR005522">
    <property type="entry name" value="IPK"/>
</dbReference>
<evidence type="ECO:0000256" key="1">
    <source>
        <dbReference type="ARBA" id="ARBA00007374"/>
    </source>
</evidence>
<dbReference type="GO" id="GO:0008440">
    <property type="term" value="F:inositol-1,4,5-trisphosphate 3-kinase activity"/>
    <property type="evidence" value="ECO:0007669"/>
    <property type="project" value="UniProtKB-EC"/>
</dbReference>
<sequence length="432" mass="48688">MLKESRRKSSGDLGTDDDRPELRAPGKSPQTCEAPLEASGEVRAAPQVPQVTITPEGGGSSREIQPEDLDDEVESSLRRKLSNSSISSTGSSNADSEDDILSDNESKSKGLITLEHLDAGESKSWWKLKTYVRWPFNASQRKNWVQLAGHKGNFKAADKGHILKKFSENEKQCFEKLSGDALLPFVPAYHGVVEKDGESFLQLNDLLANFQNANVMDCKMGFRTYLEEEIVQANERPRPREDLYNKMMEVDSDGPTSEEHSQKGITKARYMKWREAMSSTMTLGFRIEGIKKQDGTCQTDFKKTRSEQQIIQLFKDFVGGDVSIIKSYLLRLKDIRQALNTSEFFQKHEVIGSSLLFIHDHTGKAQIWIIDFGRTTVLPEGKTLSHDIPWKEGNREDGYLLGLENLYQLLESISNEGTKEDSCSQTTETHIL</sequence>
<proteinExistence type="inferred from homology"/>
<name>A0A1A7YGX1_9TELE</name>
<dbReference type="EC" id="2.7.-.-" evidence="7"/>
<dbReference type="GO" id="GO:0046854">
    <property type="term" value="P:phosphatidylinositol phosphate biosynthetic process"/>
    <property type="evidence" value="ECO:0007669"/>
    <property type="project" value="TreeGrafter"/>
</dbReference>
<keyword evidence="3" id="KW-0547">Nucleotide-binding</keyword>
<dbReference type="GO" id="GO:0032958">
    <property type="term" value="P:inositol phosphate biosynthetic process"/>
    <property type="evidence" value="ECO:0007669"/>
    <property type="project" value="InterPro"/>
</dbReference>
<keyword evidence="5" id="KW-0067">ATP-binding</keyword>
<dbReference type="PANTHER" id="PTHR12400:SF55">
    <property type="entry name" value="INOSITOL-TRISPHOSPHATE 3-KINASE A"/>
    <property type="match status" value="1"/>
</dbReference>
<evidence type="ECO:0000256" key="7">
    <source>
        <dbReference type="RuleBase" id="RU363090"/>
    </source>
</evidence>
<evidence type="ECO:0000256" key="8">
    <source>
        <dbReference type="SAM" id="MobiDB-lite"/>
    </source>
</evidence>
<reference evidence="9" key="2">
    <citation type="submission" date="2016-06" db="EMBL/GenBank/DDBJ databases">
        <title>The genome of a short-lived fish provides insights into sex chromosome evolution and the genetic control of aging.</title>
        <authorList>
            <person name="Reichwald K."/>
            <person name="Felder M."/>
            <person name="Petzold A."/>
            <person name="Koch P."/>
            <person name="Groth M."/>
            <person name="Platzer M."/>
        </authorList>
    </citation>
    <scope>NUCLEOTIDE SEQUENCE</scope>
    <source>
        <tissue evidence="9">Brain</tissue>
    </source>
</reference>
<dbReference type="AlphaFoldDB" id="A0A1A7YGX1"/>
<dbReference type="GO" id="GO:0005634">
    <property type="term" value="C:nucleus"/>
    <property type="evidence" value="ECO:0007669"/>
    <property type="project" value="TreeGrafter"/>
</dbReference>
<protein>
    <recommendedName>
        <fullName evidence="7">Kinase</fullName>
        <ecNumber evidence="7">2.7.-.-</ecNumber>
    </recommendedName>
</protein>
<dbReference type="GO" id="GO:0005524">
    <property type="term" value="F:ATP binding"/>
    <property type="evidence" value="ECO:0007669"/>
    <property type="project" value="UniProtKB-KW"/>
</dbReference>
<accession>A0A1A7YGX1</accession>
<evidence type="ECO:0000313" key="9">
    <source>
        <dbReference type="EMBL" id="SBP29817.1"/>
    </source>
</evidence>
<dbReference type="EMBL" id="HADW01013946">
    <property type="protein sequence ID" value="SBP15346.1"/>
    <property type="molecule type" value="Transcribed_RNA"/>
</dbReference>
<keyword evidence="2 7" id="KW-0808">Transferase</keyword>
<evidence type="ECO:0000256" key="6">
    <source>
        <dbReference type="ARBA" id="ARBA00051963"/>
    </source>
</evidence>
<gene>
    <name evidence="9" type="primary">ITPKA</name>
</gene>
<dbReference type="EMBL" id="HADX01007585">
    <property type="protein sequence ID" value="SBP29817.1"/>
    <property type="molecule type" value="Transcribed_RNA"/>
</dbReference>
<feature type="compositionally biased region" description="Low complexity" evidence="8">
    <location>
        <begin position="82"/>
        <end position="94"/>
    </location>
</feature>
<keyword evidence="4 7" id="KW-0418">Kinase</keyword>
<evidence type="ECO:0000256" key="4">
    <source>
        <dbReference type="ARBA" id="ARBA00022777"/>
    </source>
</evidence>
<evidence type="ECO:0000256" key="2">
    <source>
        <dbReference type="ARBA" id="ARBA00022679"/>
    </source>
</evidence>
<feature type="region of interest" description="Disordered" evidence="8">
    <location>
        <begin position="1"/>
        <end position="102"/>
    </location>
</feature>
<dbReference type="GO" id="GO:0000828">
    <property type="term" value="F:inositol hexakisphosphate kinase activity"/>
    <property type="evidence" value="ECO:0007669"/>
    <property type="project" value="TreeGrafter"/>
</dbReference>
<dbReference type="PANTHER" id="PTHR12400">
    <property type="entry name" value="INOSITOL POLYPHOSPHATE KINASE"/>
    <property type="match status" value="1"/>
</dbReference>
<reference evidence="9" key="1">
    <citation type="submission" date="2016-05" db="EMBL/GenBank/DDBJ databases">
        <authorList>
            <person name="Lavstsen T."/>
            <person name="Jespersen J.S."/>
        </authorList>
    </citation>
    <scope>NUCLEOTIDE SEQUENCE</scope>
    <source>
        <tissue evidence="9">Brain</tissue>
    </source>
</reference>